<evidence type="ECO:0000256" key="10">
    <source>
        <dbReference type="ARBA" id="ARBA00023136"/>
    </source>
</evidence>
<evidence type="ECO:0000256" key="6">
    <source>
        <dbReference type="ARBA" id="ARBA00022882"/>
    </source>
</evidence>
<evidence type="ECO:0000256" key="8">
    <source>
        <dbReference type="ARBA" id="ARBA00022989"/>
    </source>
</evidence>
<keyword evidence="4 12" id="KW-0812">Transmembrane</keyword>
<dbReference type="FunFam" id="1.10.287.70:FF:000028">
    <property type="entry name" value="potassium voltage-gated channel subfamily D member 3"/>
    <property type="match status" value="1"/>
</dbReference>
<dbReference type="InterPro" id="IPR003131">
    <property type="entry name" value="T1-type_BTB"/>
</dbReference>
<dbReference type="Pfam" id="PF02214">
    <property type="entry name" value="BTB_2"/>
    <property type="match status" value="1"/>
</dbReference>
<dbReference type="Gene3D" id="3.30.710.10">
    <property type="entry name" value="Potassium Channel Kv1.1, Chain A"/>
    <property type="match status" value="1"/>
</dbReference>
<evidence type="ECO:0000256" key="4">
    <source>
        <dbReference type="ARBA" id="ARBA00022692"/>
    </source>
</evidence>
<dbReference type="GO" id="GO:0005249">
    <property type="term" value="F:voltage-gated potassium channel activity"/>
    <property type="evidence" value="ECO:0007669"/>
    <property type="project" value="InterPro"/>
</dbReference>
<keyword evidence="2" id="KW-0813">Transport</keyword>
<dbReference type="PRINTS" id="PR00169">
    <property type="entry name" value="KCHANNEL"/>
</dbReference>
<dbReference type="Pfam" id="PF00520">
    <property type="entry name" value="Ion_trans"/>
    <property type="match status" value="1"/>
</dbReference>
<dbReference type="SMART" id="SM00225">
    <property type="entry name" value="BTB"/>
    <property type="match status" value="1"/>
</dbReference>
<dbReference type="RefSeq" id="XP_020907247.1">
    <property type="nucleotide sequence ID" value="XM_021051588.2"/>
</dbReference>
<dbReference type="InterPro" id="IPR000210">
    <property type="entry name" value="BTB/POZ_dom"/>
</dbReference>
<dbReference type="InterPro" id="IPR003974">
    <property type="entry name" value="K_chnl_volt-dep_Kv3"/>
</dbReference>
<protein>
    <recommendedName>
        <fullName evidence="13">BTB domain-containing protein</fullName>
    </recommendedName>
</protein>
<feature type="transmembrane region" description="Helical" evidence="12">
    <location>
        <begin position="354"/>
        <end position="374"/>
    </location>
</feature>
<evidence type="ECO:0000256" key="9">
    <source>
        <dbReference type="ARBA" id="ARBA00023065"/>
    </source>
</evidence>
<evidence type="ECO:0000256" key="2">
    <source>
        <dbReference type="ARBA" id="ARBA00022448"/>
    </source>
</evidence>
<evidence type="ECO:0000313" key="15">
    <source>
        <dbReference type="Proteomes" id="UP000887567"/>
    </source>
</evidence>
<dbReference type="InterPro" id="IPR011333">
    <property type="entry name" value="SKP1/BTB/POZ_sf"/>
</dbReference>
<keyword evidence="6" id="KW-0851">Voltage-gated channel</keyword>
<dbReference type="InterPro" id="IPR003968">
    <property type="entry name" value="K_chnl_volt-dep_Kv"/>
</dbReference>
<dbReference type="OrthoDB" id="10025005at2759"/>
<feature type="transmembrane region" description="Helical" evidence="12">
    <location>
        <begin position="411"/>
        <end position="434"/>
    </location>
</feature>
<dbReference type="KEGG" id="epa:110245313"/>
<name>A0A913XMJ8_EXADI</name>
<keyword evidence="15" id="KW-1185">Reference proteome</keyword>
<keyword evidence="3" id="KW-0633">Potassium transport</keyword>
<feature type="transmembrane region" description="Helical" evidence="12">
    <location>
        <begin position="258"/>
        <end position="279"/>
    </location>
</feature>
<dbReference type="SUPFAM" id="SSF81324">
    <property type="entry name" value="Voltage-gated potassium channels"/>
    <property type="match status" value="1"/>
</dbReference>
<dbReference type="GO" id="GO:0001508">
    <property type="term" value="P:action potential"/>
    <property type="evidence" value="ECO:0007669"/>
    <property type="project" value="TreeGrafter"/>
</dbReference>
<evidence type="ECO:0000256" key="5">
    <source>
        <dbReference type="ARBA" id="ARBA00022826"/>
    </source>
</evidence>
<dbReference type="AlphaFoldDB" id="A0A913XMJ8"/>
<dbReference type="Gene3D" id="1.20.120.350">
    <property type="entry name" value="Voltage-gated potassium channels. Chain C"/>
    <property type="match status" value="1"/>
</dbReference>
<dbReference type="Proteomes" id="UP000887567">
    <property type="component" value="Unplaced"/>
</dbReference>
<keyword evidence="5" id="KW-0631">Potassium channel</keyword>
<dbReference type="GO" id="GO:0008076">
    <property type="term" value="C:voltage-gated potassium channel complex"/>
    <property type="evidence" value="ECO:0007669"/>
    <property type="project" value="InterPro"/>
</dbReference>
<evidence type="ECO:0000256" key="1">
    <source>
        <dbReference type="ARBA" id="ARBA00004141"/>
    </source>
</evidence>
<dbReference type="SUPFAM" id="SSF54695">
    <property type="entry name" value="POZ domain"/>
    <property type="match status" value="1"/>
</dbReference>
<dbReference type="PANTHER" id="PTHR11537:SF105">
    <property type="entry name" value="POTASSIUM VOLTAGE-GATED CHANNEL PROTEIN SHAL"/>
    <property type="match status" value="1"/>
</dbReference>
<dbReference type="PRINTS" id="PR01498">
    <property type="entry name" value="SHAWCHANNEL"/>
</dbReference>
<dbReference type="EnsemblMetazoa" id="XM_021051588.2">
    <property type="protein sequence ID" value="XP_020907247.1"/>
    <property type="gene ID" value="LOC110245313"/>
</dbReference>
<proteinExistence type="predicted"/>
<dbReference type="InterPro" id="IPR005821">
    <property type="entry name" value="Ion_trans_dom"/>
</dbReference>
<evidence type="ECO:0000256" key="3">
    <source>
        <dbReference type="ARBA" id="ARBA00022538"/>
    </source>
</evidence>
<evidence type="ECO:0000259" key="13">
    <source>
        <dbReference type="SMART" id="SM00225"/>
    </source>
</evidence>
<dbReference type="PANTHER" id="PTHR11537">
    <property type="entry name" value="VOLTAGE-GATED POTASSIUM CHANNEL"/>
    <property type="match status" value="1"/>
</dbReference>
<dbReference type="GeneID" id="110245313"/>
<accession>A0A913XMJ8</accession>
<evidence type="ECO:0000256" key="11">
    <source>
        <dbReference type="ARBA" id="ARBA00023303"/>
    </source>
</evidence>
<dbReference type="PRINTS" id="PR01491">
    <property type="entry name" value="KVCHANNEL"/>
</dbReference>
<sequence length="444" mass="50755">MTSQNYRININVSGKHFSAKLQSLRKYPNTLLGSEFLRLFYDHGKGEYFFDRDPELFRFILNYYRLGKLHISEIECPGALQDELDFFGIPNSALDECCIGLFTKVNQIENVHVPHCRHNIKKTLGNHGKNEKRTHTVIKMKNDAGARNNKHQIYTEKVVEKDDKLAKKVKNGDGNTRTRNSKLTLVCSHIKNTSDSGNNYKKSYLSQKILYVFKNKKIRAILQYLYGLMILGSSLCNTVETIDCYQDVKCGRHYVKTFFAVETFFVAVFSADYVIRLLLADNKLLFIKQVLNIVDLLAILPYYLELIFTVLVGASDVLITFRVLRVLRLMKLSRNSPRLQTLVLTLRNSFKDLLLLYFIFIFGILLFGGAIYYVESGGSNADKFTSIPHSLWFTCVTMVTTGYGDVVPVTIWGKIFASLCGFCGVLIMSLPIPIMQERKANQQS</sequence>
<dbReference type="Gene3D" id="1.10.287.70">
    <property type="match status" value="1"/>
</dbReference>
<evidence type="ECO:0000256" key="7">
    <source>
        <dbReference type="ARBA" id="ARBA00022958"/>
    </source>
</evidence>
<keyword evidence="8 12" id="KW-1133">Transmembrane helix</keyword>
<reference evidence="14" key="1">
    <citation type="submission" date="2022-11" db="UniProtKB">
        <authorList>
            <consortium name="EnsemblMetazoa"/>
        </authorList>
    </citation>
    <scope>IDENTIFICATION</scope>
</reference>
<dbReference type="GO" id="GO:0051260">
    <property type="term" value="P:protein homooligomerization"/>
    <property type="evidence" value="ECO:0007669"/>
    <property type="project" value="InterPro"/>
</dbReference>
<keyword evidence="9" id="KW-0406">Ion transport</keyword>
<dbReference type="InterPro" id="IPR028325">
    <property type="entry name" value="VG_K_chnl"/>
</dbReference>
<keyword evidence="7" id="KW-0630">Potassium</keyword>
<feature type="transmembrane region" description="Helical" evidence="12">
    <location>
        <begin position="299"/>
        <end position="324"/>
    </location>
</feature>
<dbReference type="InterPro" id="IPR027359">
    <property type="entry name" value="Volt_channel_dom_sf"/>
</dbReference>
<comment type="subcellular location">
    <subcellularLocation>
        <location evidence="1">Membrane</location>
        <topology evidence="1">Multi-pass membrane protein</topology>
    </subcellularLocation>
</comment>
<evidence type="ECO:0000313" key="14">
    <source>
        <dbReference type="EnsemblMetazoa" id="XP_020907247.1"/>
    </source>
</evidence>
<keyword evidence="11" id="KW-0407">Ion channel</keyword>
<keyword evidence="10 12" id="KW-0472">Membrane</keyword>
<feature type="domain" description="BTB" evidence="13">
    <location>
        <begin position="6"/>
        <end position="105"/>
    </location>
</feature>
<dbReference type="OMA" id="LPIPIMQ"/>
<organism evidence="14 15">
    <name type="scientific">Exaiptasia diaphana</name>
    <name type="common">Tropical sea anemone</name>
    <name type="synonym">Aiptasia pulchella</name>
    <dbReference type="NCBI Taxonomy" id="2652724"/>
    <lineage>
        <taxon>Eukaryota</taxon>
        <taxon>Metazoa</taxon>
        <taxon>Cnidaria</taxon>
        <taxon>Anthozoa</taxon>
        <taxon>Hexacorallia</taxon>
        <taxon>Actiniaria</taxon>
        <taxon>Aiptasiidae</taxon>
        <taxon>Exaiptasia</taxon>
    </lineage>
</organism>
<evidence type="ECO:0000256" key="12">
    <source>
        <dbReference type="SAM" id="Phobius"/>
    </source>
</evidence>